<gene>
    <name evidence="3" type="ORF">FHT01_001426</name>
</gene>
<feature type="region of interest" description="Disordered" evidence="1">
    <location>
        <begin position="64"/>
        <end position="130"/>
    </location>
</feature>
<keyword evidence="2" id="KW-0812">Transmembrane</keyword>
<evidence type="ECO:0000313" key="4">
    <source>
        <dbReference type="Proteomes" id="UP000788153"/>
    </source>
</evidence>
<evidence type="ECO:0000256" key="1">
    <source>
        <dbReference type="SAM" id="MobiDB-lite"/>
    </source>
</evidence>
<feature type="compositionally biased region" description="Low complexity" evidence="1">
    <location>
        <begin position="115"/>
        <end position="126"/>
    </location>
</feature>
<sequence>MQNSGTSTSPAGAAVQMAPVTTTSLVVIGLAIVATLLMIWWGTRLWRARRDAIATLEDEGRLDRVADAPAPAPPPSPARRAAAEHPGDVALASAPSTEAMPVVAPTAPSPPPLADSPTVAAASAAPIAPPPTGGDDLTLLKGVGPKVAAQLSEHGITRFADLAALSPADAEALDAQLGNFRGRMFRDRWIDQARYLAEGDRAGFEAAFGKL</sequence>
<name>A0ABX0U2D8_9SPHN</name>
<keyword evidence="2" id="KW-1133">Transmembrane helix</keyword>
<dbReference type="RefSeq" id="WP_140231508.1">
    <property type="nucleotide sequence ID" value="NZ_BAAAEV010000002.1"/>
</dbReference>
<proteinExistence type="predicted"/>
<keyword evidence="2" id="KW-0472">Membrane</keyword>
<feature type="transmembrane region" description="Helical" evidence="2">
    <location>
        <begin position="20"/>
        <end position="41"/>
    </location>
</feature>
<dbReference type="EMBL" id="JAASQP010000001">
    <property type="protein sequence ID" value="NIJ23884.1"/>
    <property type="molecule type" value="Genomic_DNA"/>
</dbReference>
<organism evidence="3 4">
    <name type="scientific">Sphingomonas japonica</name>
    <dbReference type="NCBI Taxonomy" id="511662"/>
    <lineage>
        <taxon>Bacteria</taxon>
        <taxon>Pseudomonadati</taxon>
        <taxon>Pseudomonadota</taxon>
        <taxon>Alphaproteobacteria</taxon>
        <taxon>Sphingomonadales</taxon>
        <taxon>Sphingomonadaceae</taxon>
        <taxon>Sphingomonas</taxon>
    </lineage>
</organism>
<accession>A0ABX0U2D8</accession>
<dbReference type="Proteomes" id="UP000788153">
    <property type="component" value="Unassembled WGS sequence"/>
</dbReference>
<keyword evidence="4" id="KW-1185">Reference proteome</keyword>
<dbReference type="Gene3D" id="1.10.150.20">
    <property type="entry name" value="5' to 3' exonuclease, C-terminal subdomain"/>
    <property type="match status" value="1"/>
</dbReference>
<reference evidence="3 4" key="1">
    <citation type="submission" date="2020-03" db="EMBL/GenBank/DDBJ databases">
        <title>Genomic Encyclopedia of Type Strains, Phase IV (KMG-IV): sequencing the most valuable type-strain genomes for metagenomic binning, comparative biology and taxonomic classification.</title>
        <authorList>
            <person name="Goeker M."/>
        </authorList>
    </citation>
    <scope>NUCLEOTIDE SEQUENCE [LARGE SCALE GENOMIC DNA]</scope>
    <source>
        <strain evidence="3 4">DSM 22753</strain>
    </source>
</reference>
<evidence type="ECO:0000313" key="3">
    <source>
        <dbReference type="EMBL" id="NIJ23884.1"/>
    </source>
</evidence>
<protein>
    <submittedName>
        <fullName evidence="3">Flap endonuclease-1-like 5' DNA nuclease</fullName>
    </submittedName>
</protein>
<comment type="caution">
    <text evidence="3">The sequence shown here is derived from an EMBL/GenBank/DDBJ whole genome shotgun (WGS) entry which is preliminary data.</text>
</comment>
<evidence type="ECO:0000256" key="2">
    <source>
        <dbReference type="SAM" id="Phobius"/>
    </source>
</evidence>